<comment type="caution">
    <text evidence="1">The sequence shown here is derived from an EMBL/GenBank/DDBJ whole genome shotgun (WGS) entry which is preliminary data.</text>
</comment>
<dbReference type="AlphaFoldDB" id="A0A5B7JRN4"/>
<proteinExistence type="predicted"/>
<sequence length="79" mass="8789">MASPQTRLAPPLGVLGAHPCPFTSQHVHEEDGEAVAGNVKKNVTCPLPKCEEKELLTITARQWGHAQLWRCPHLYLSHR</sequence>
<organism evidence="1 2">
    <name type="scientific">Portunus trituberculatus</name>
    <name type="common">Swimming crab</name>
    <name type="synonym">Neptunus trituberculatus</name>
    <dbReference type="NCBI Taxonomy" id="210409"/>
    <lineage>
        <taxon>Eukaryota</taxon>
        <taxon>Metazoa</taxon>
        <taxon>Ecdysozoa</taxon>
        <taxon>Arthropoda</taxon>
        <taxon>Crustacea</taxon>
        <taxon>Multicrustacea</taxon>
        <taxon>Malacostraca</taxon>
        <taxon>Eumalacostraca</taxon>
        <taxon>Eucarida</taxon>
        <taxon>Decapoda</taxon>
        <taxon>Pleocyemata</taxon>
        <taxon>Brachyura</taxon>
        <taxon>Eubrachyura</taxon>
        <taxon>Portunoidea</taxon>
        <taxon>Portunidae</taxon>
        <taxon>Portuninae</taxon>
        <taxon>Portunus</taxon>
    </lineage>
</organism>
<name>A0A5B7JRN4_PORTR</name>
<protein>
    <submittedName>
        <fullName evidence="1">Uncharacterized protein</fullName>
    </submittedName>
</protein>
<evidence type="ECO:0000313" key="2">
    <source>
        <dbReference type="Proteomes" id="UP000324222"/>
    </source>
</evidence>
<keyword evidence="2" id="KW-1185">Reference proteome</keyword>
<dbReference type="EMBL" id="VSRR010115369">
    <property type="protein sequence ID" value="MPC98742.1"/>
    <property type="molecule type" value="Genomic_DNA"/>
</dbReference>
<evidence type="ECO:0000313" key="1">
    <source>
        <dbReference type="EMBL" id="MPC98742.1"/>
    </source>
</evidence>
<reference evidence="1 2" key="1">
    <citation type="submission" date="2019-05" db="EMBL/GenBank/DDBJ databases">
        <title>Another draft genome of Portunus trituberculatus and its Hox gene families provides insights of decapod evolution.</title>
        <authorList>
            <person name="Jeong J.-H."/>
            <person name="Song I."/>
            <person name="Kim S."/>
            <person name="Choi T."/>
            <person name="Kim D."/>
            <person name="Ryu S."/>
            <person name="Kim W."/>
        </authorList>
    </citation>
    <scope>NUCLEOTIDE SEQUENCE [LARGE SCALE GENOMIC DNA]</scope>
    <source>
        <tissue evidence="1">Muscle</tissue>
    </source>
</reference>
<gene>
    <name evidence="1" type="ORF">E2C01_094123</name>
</gene>
<dbReference type="Proteomes" id="UP000324222">
    <property type="component" value="Unassembled WGS sequence"/>
</dbReference>
<accession>A0A5B7JRN4</accession>